<organism evidence="2 3">
    <name type="scientific">Trichonephila clavata</name>
    <name type="common">Joro spider</name>
    <name type="synonym">Nephila clavata</name>
    <dbReference type="NCBI Taxonomy" id="2740835"/>
    <lineage>
        <taxon>Eukaryota</taxon>
        <taxon>Metazoa</taxon>
        <taxon>Ecdysozoa</taxon>
        <taxon>Arthropoda</taxon>
        <taxon>Chelicerata</taxon>
        <taxon>Arachnida</taxon>
        <taxon>Araneae</taxon>
        <taxon>Araneomorphae</taxon>
        <taxon>Entelegynae</taxon>
        <taxon>Araneoidea</taxon>
        <taxon>Nephilidae</taxon>
        <taxon>Trichonephila</taxon>
    </lineage>
</organism>
<evidence type="ECO:0000313" key="3">
    <source>
        <dbReference type="Proteomes" id="UP000887116"/>
    </source>
</evidence>
<dbReference type="EMBL" id="BMAO01012990">
    <property type="protein sequence ID" value="GFQ85430.1"/>
    <property type="molecule type" value="Genomic_DNA"/>
</dbReference>
<reference evidence="2" key="1">
    <citation type="submission" date="2020-07" db="EMBL/GenBank/DDBJ databases">
        <title>Multicomponent nature underlies the extraordinary mechanical properties of spider dragline silk.</title>
        <authorList>
            <person name="Kono N."/>
            <person name="Nakamura H."/>
            <person name="Mori M."/>
            <person name="Yoshida Y."/>
            <person name="Ohtoshi R."/>
            <person name="Malay A.D."/>
            <person name="Moran D.A.P."/>
            <person name="Tomita M."/>
            <person name="Numata K."/>
            <person name="Arakawa K."/>
        </authorList>
    </citation>
    <scope>NUCLEOTIDE SEQUENCE</scope>
</reference>
<feature type="region of interest" description="Disordered" evidence="1">
    <location>
        <begin position="63"/>
        <end position="114"/>
    </location>
</feature>
<protein>
    <submittedName>
        <fullName evidence="2">Uncharacterized protein</fullName>
    </submittedName>
</protein>
<comment type="caution">
    <text evidence="2">The sequence shown here is derived from an EMBL/GenBank/DDBJ whole genome shotgun (WGS) entry which is preliminary data.</text>
</comment>
<evidence type="ECO:0000256" key="1">
    <source>
        <dbReference type="SAM" id="MobiDB-lite"/>
    </source>
</evidence>
<keyword evidence="3" id="KW-1185">Reference proteome</keyword>
<gene>
    <name evidence="2" type="ORF">TNCT_359291</name>
</gene>
<name>A0A8X6KSW4_TRICU</name>
<accession>A0A8X6KSW4</accession>
<feature type="compositionally biased region" description="Basic and acidic residues" evidence="1">
    <location>
        <begin position="90"/>
        <end position="105"/>
    </location>
</feature>
<feature type="compositionally biased region" description="Basic and acidic residues" evidence="1">
    <location>
        <begin position="68"/>
        <end position="83"/>
    </location>
</feature>
<dbReference type="Proteomes" id="UP000887116">
    <property type="component" value="Unassembled WGS sequence"/>
</dbReference>
<dbReference type="AlphaFoldDB" id="A0A8X6KSW4"/>
<proteinExistence type="predicted"/>
<evidence type="ECO:0000313" key="2">
    <source>
        <dbReference type="EMBL" id="GFQ85430.1"/>
    </source>
</evidence>
<sequence>MRKRINEIEKSFQPVLLLFHITGLESYPNRSAHHLPLLTSKGNQLPTPSLLEEEVFLLPLLSRVSQPTKDKQKPSRRGSERPNRLRHCHCRPEDGQFESRHEHSSLTKSCVMLG</sequence>